<keyword evidence="3" id="KW-1185">Reference proteome</keyword>
<evidence type="ECO:0000256" key="1">
    <source>
        <dbReference type="SAM" id="MobiDB-lite"/>
    </source>
</evidence>
<proteinExistence type="predicted"/>
<comment type="caution">
    <text evidence="2">The sequence shown here is derived from an EMBL/GenBank/DDBJ whole genome shotgun (WGS) entry which is preliminary data.</text>
</comment>
<feature type="region of interest" description="Disordered" evidence="1">
    <location>
        <begin position="22"/>
        <end position="97"/>
    </location>
</feature>
<sequence length="97" mass="9879">MVPGRDRALVPNPGRAGECAWSAGADLRPSPLQEAGASGEAGARRRADECGLGSRGSPGRLSPGVGGRSRAAALEESRPWTGRCPALNKTTRTGGAR</sequence>
<dbReference type="Proteomes" id="UP001066276">
    <property type="component" value="Chromosome 1_2"/>
</dbReference>
<organism evidence="2 3">
    <name type="scientific">Pleurodeles waltl</name>
    <name type="common">Iberian ribbed newt</name>
    <dbReference type="NCBI Taxonomy" id="8319"/>
    <lineage>
        <taxon>Eukaryota</taxon>
        <taxon>Metazoa</taxon>
        <taxon>Chordata</taxon>
        <taxon>Craniata</taxon>
        <taxon>Vertebrata</taxon>
        <taxon>Euteleostomi</taxon>
        <taxon>Amphibia</taxon>
        <taxon>Batrachia</taxon>
        <taxon>Caudata</taxon>
        <taxon>Salamandroidea</taxon>
        <taxon>Salamandridae</taxon>
        <taxon>Pleurodelinae</taxon>
        <taxon>Pleurodeles</taxon>
    </lineage>
</organism>
<dbReference type="AlphaFoldDB" id="A0AAV7WEW9"/>
<feature type="compositionally biased region" description="Polar residues" evidence="1">
    <location>
        <begin position="88"/>
        <end position="97"/>
    </location>
</feature>
<dbReference type="EMBL" id="JANPWB010000002">
    <property type="protein sequence ID" value="KAJ1211103.1"/>
    <property type="molecule type" value="Genomic_DNA"/>
</dbReference>
<gene>
    <name evidence="2" type="ORF">NDU88_006464</name>
</gene>
<protein>
    <submittedName>
        <fullName evidence="2">Uncharacterized protein</fullName>
    </submittedName>
</protein>
<name>A0AAV7WEW9_PLEWA</name>
<accession>A0AAV7WEW9</accession>
<evidence type="ECO:0000313" key="2">
    <source>
        <dbReference type="EMBL" id="KAJ1211103.1"/>
    </source>
</evidence>
<evidence type="ECO:0000313" key="3">
    <source>
        <dbReference type="Proteomes" id="UP001066276"/>
    </source>
</evidence>
<reference evidence="2" key="1">
    <citation type="journal article" date="2022" name="bioRxiv">
        <title>Sequencing and chromosome-scale assembly of the giantPleurodeles waltlgenome.</title>
        <authorList>
            <person name="Brown T."/>
            <person name="Elewa A."/>
            <person name="Iarovenko S."/>
            <person name="Subramanian E."/>
            <person name="Araus A.J."/>
            <person name="Petzold A."/>
            <person name="Susuki M."/>
            <person name="Suzuki K.-i.T."/>
            <person name="Hayashi T."/>
            <person name="Toyoda A."/>
            <person name="Oliveira C."/>
            <person name="Osipova E."/>
            <person name="Leigh N.D."/>
            <person name="Simon A."/>
            <person name="Yun M.H."/>
        </authorList>
    </citation>
    <scope>NUCLEOTIDE SEQUENCE</scope>
    <source>
        <strain evidence="2">20211129_DDA</strain>
        <tissue evidence="2">Liver</tissue>
    </source>
</reference>
<feature type="compositionally biased region" description="Low complexity" evidence="1">
    <location>
        <begin position="51"/>
        <end position="63"/>
    </location>
</feature>